<reference evidence="9" key="1">
    <citation type="journal article" date="2020" name="mSystems">
        <title>Genome- and Community-Level Interaction Insights into Carbon Utilization and Element Cycling Functions of Hydrothermarchaeota in Hydrothermal Sediment.</title>
        <authorList>
            <person name="Zhou Z."/>
            <person name="Liu Y."/>
            <person name="Xu W."/>
            <person name="Pan J."/>
            <person name="Luo Z.H."/>
            <person name="Li M."/>
        </authorList>
    </citation>
    <scope>NUCLEOTIDE SEQUENCE [LARGE SCALE GENOMIC DNA]</scope>
    <source>
        <strain evidence="9">SpSt-114</strain>
    </source>
</reference>
<protein>
    <submittedName>
        <fullName evidence="9">Metal ABC transporter permease</fullName>
    </submittedName>
</protein>
<evidence type="ECO:0000256" key="2">
    <source>
        <dbReference type="ARBA" id="ARBA00008034"/>
    </source>
</evidence>
<feature type="transmembrane region" description="Helical" evidence="7">
    <location>
        <begin position="63"/>
        <end position="79"/>
    </location>
</feature>
<keyword evidence="4 7" id="KW-1133">Transmembrane helix</keyword>
<dbReference type="InterPro" id="IPR001626">
    <property type="entry name" value="ABC_TroCD"/>
</dbReference>
<dbReference type="PANTHER" id="PTHR30477:SF0">
    <property type="entry name" value="METAL TRANSPORT SYSTEM MEMBRANE PROTEIN TM_0125-RELATED"/>
    <property type="match status" value="1"/>
</dbReference>
<evidence type="ECO:0000259" key="8">
    <source>
        <dbReference type="PROSITE" id="PS50929"/>
    </source>
</evidence>
<keyword evidence="6" id="KW-0813">Transport</keyword>
<dbReference type="PROSITE" id="PS50929">
    <property type="entry name" value="ABC_TM1F"/>
    <property type="match status" value="1"/>
</dbReference>
<dbReference type="InterPro" id="IPR011527">
    <property type="entry name" value="ABC1_TM_dom"/>
</dbReference>
<evidence type="ECO:0000256" key="5">
    <source>
        <dbReference type="ARBA" id="ARBA00023136"/>
    </source>
</evidence>
<gene>
    <name evidence="9" type="ORF">ENN04_03435</name>
</gene>
<feature type="transmembrane region" description="Helical" evidence="7">
    <location>
        <begin position="91"/>
        <end position="112"/>
    </location>
</feature>
<evidence type="ECO:0000256" key="3">
    <source>
        <dbReference type="ARBA" id="ARBA00022692"/>
    </source>
</evidence>
<dbReference type="AlphaFoldDB" id="A0A7C5WYM8"/>
<feature type="transmembrane region" description="Helical" evidence="7">
    <location>
        <begin position="219"/>
        <end position="240"/>
    </location>
</feature>
<feature type="transmembrane region" description="Helical" evidence="7">
    <location>
        <begin position="171"/>
        <end position="189"/>
    </location>
</feature>
<organism evidence="9">
    <name type="scientific">Thermocrinis ruber</name>
    <dbReference type="NCBI Taxonomy" id="75906"/>
    <lineage>
        <taxon>Bacteria</taxon>
        <taxon>Pseudomonadati</taxon>
        <taxon>Aquificota</taxon>
        <taxon>Aquificia</taxon>
        <taxon>Aquificales</taxon>
        <taxon>Aquificaceae</taxon>
        <taxon>Thermocrinis</taxon>
    </lineage>
</organism>
<proteinExistence type="inferred from homology"/>
<feature type="transmembrane region" description="Helical" evidence="7">
    <location>
        <begin position="132"/>
        <end position="150"/>
    </location>
</feature>
<evidence type="ECO:0000256" key="6">
    <source>
        <dbReference type="RuleBase" id="RU003943"/>
    </source>
</evidence>
<keyword evidence="3 6" id="KW-0812">Transmembrane</keyword>
<dbReference type="GO" id="GO:0043190">
    <property type="term" value="C:ATP-binding cassette (ABC) transporter complex"/>
    <property type="evidence" value="ECO:0007669"/>
    <property type="project" value="InterPro"/>
</dbReference>
<evidence type="ECO:0000256" key="4">
    <source>
        <dbReference type="ARBA" id="ARBA00022989"/>
    </source>
</evidence>
<sequence length="271" mass="29731">MDFINTLGFVYEGVLAGLLIALSCSMVGVYLLMRRLSMLGAGISHSAFGGIAIAFLLGLEPTLFTLFYVALISVLLQFLMDSKRLPSDTILSLFFSLGTALAVIVSAMKENLSANIYSYLFGSLLAVSREELYVSLFVFLITALAFWLKYDQLFLVLFNEEIAKLKGINTTFINYLFVLLAGMNIVLSIKVAGLLLSASFVALPSMTALLVAGSFFQTFLLSAIFSLLSVFLGVVVSLILNIPPSGAIVMLMVLFFILCFLLYVYKARKRF</sequence>
<dbReference type="Pfam" id="PF00950">
    <property type="entry name" value="ABC-3"/>
    <property type="match status" value="1"/>
</dbReference>
<feature type="transmembrane region" description="Helical" evidence="7">
    <location>
        <begin position="246"/>
        <end position="265"/>
    </location>
</feature>
<evidence type="ECO:0000256" key="1">
    <source>
        <dbReference type="ARBA" id="ARBA00004141"/>
    </source>
</evidence>
<evidence type="ECO:0000256" key="7">
    <source>
        <dbReference type="SAM" id="Phobius"/>
    </source>
</evidence>
<dbReference type="GO" id="GO:0010043">
    <property type="term" value="P:response to zinc ion"/>
    <property type="evidence" value="ECO:0007669"/>
    <property type="project" value="TreeGrafter"/>
</dbReference>
<dbReference type="InterPro" id="IPR037294">
    <property type="entry name" value="ABC_BtuC-like"/>
</dbReference>
<dbReference type="SUPFAM" id="SSF81345">
    <property type="entry name" value="ABC transporter involved in vitamin B12 uptake, BtuC"/>
    <property type="match status" value="1"/>
</dbReference>
<feature type="transmembrane region" description="Helical" evidence="7">
    <location>
        <begin position="39"/>
        <end position="57"/>
    </location>
</feature>
<keyword evidence="5 7" id="KW-0472">Membrane</keyword>
<comment type="caution">
    <text evidence="9">The sequence shown here is derived from an EMBL/GenBank/DDBJ whole genome shotgun (WGS) entry which is preliminary data.</text>
</comment>
<feature type="transmembrane region" description="Helical" evidence="7">
    <location>
        <begin position="195"/>
        <end position="212"/>
    </location>
</feature>
<evidence type="ECO:0000313" key="9">
    <source>
        <dbReference type="EMBL" id="HHO73670.1"/>
    </source>
</evidence>
<accession>A0A7C5WYM8</accession>
<feature type="transmembrane region" description="Helical" evidence="7">
    <location>
        <begin position="13"/>
        <end position="32"/>
    </location>
</feature>
<name>A0A7C5WYM8_9AQUI</name>
<dbReference type="GO" id="GO:0140359">
    <property type="term" value="F:ABC-type transporter activity"/>
    <property type="evidence" value="ECO:0007669"/>
    <property type="project" value="InterPro"/>
</dbReference>
<dbReference type="Gene3D" id="1.10.3470.10">
    <property type="entry name" value="ABC transporter involved in vitamin B12 uptake, BtuC"/>
    <property type="match status" value="1"/>
</dbReference>
<dbReference type="EMBL" id="DSAC01000041">
    <property type="protein sequence ID" value="HHO73670.1"/>
    <property type="molecule type" value="Genomic_DNA"/>
</dbReference>
<feature type="domain" description="ABC transmembrane type-1" evidence="8">
    <location>
        <begin position="214"/>
        <end position="271"/>
    </location>
</feature>
<comment type="subcellular location">
    <subcellularLocation>
        <location evidence="6">Cell membrane</location>
        <topology evidence="6">Multi-pass membrane protein</topology>
    </subcellularLocation>
    <subcellularLocation>
        <location evidence="1">Membrane</location>
        <topology evidence="1">Multi-pass membrane protein</topology>
    </subcellularLocation>
</comment>
<dbReference type="PANTHER" id="PTHR30477">
    <property type="entry name" value="ABC-TRANSPORTER METAL-BINDING PROTEIN"/>
    <property type="match status" value="1"/>
</dbReference>
<dbReference type="GO" id="GO:0005524">
    <property type="term" value="F:ATP binding"/>
    <property type="evidence" value="ECO:0007669"/>
    <property type="project" value="InterPro"/>
</dbReference>
<comment type="similarity">
    <text evidence="2 6">Belongs to the ABC-3 integral membrane protein family.</text>
</comment>